<sequence>MTTIPSRLARLTSSSGSWPVAQARARSLYRQWYRGAPEIVQIYALNVPAHAIRAKVREMFDRNAQVTDVEAVDILLLKGYQEYQETINCWKMDRSVFVSLHAAQIYLKIDPGVGNSHVMRFFAAEELPARPATFLDAFYASRDDAGEVQPTA</sequence>
<name>A0A0D6EPH5_SPOSA</name>
<comment type="subcellular location">
    <subcellularLocation>
        <location evidence="1">Mitochondrion inner membrane</location>
        <topology evidence="1">Peripheral membrane protein</topology>
        <orientation evidence="1">Matrix side</orientation>
    </subcellularLocation>
</comment>
<dbReference type="InterPro" id="IPR045299">
    <property type="entry name" value="Complex1_LYR_NDUFA6_LYRM6"/>
</dbReference>
<comment type="similarity">
    <text evidence="2">Belongs to the complex I LYR family.</text>
</comment>
<dbReference type="CDD" id="cd20266">
    <property type="entry name" value="Complex1_LYR_NDUFA6_LYRM6"/>
    <property type="match status" value="1"/>
</dbReference>
<accession>A0A0D6EPH5</accession>
<protein>
    <submittedName>
        <fullName evidence="9">SPOSA6832_03511-mRNA-1:cds</fullName>
    </submittedName>
</protein>
<dbReference type="PANTHER" id="PTHR12964">
    <property type="entry name" value="NADH-UBIQUINONE OXIDOREDUCTASE B14 SUBUNIT"/>
    <property type="match status" value="1"/>
</dbReference>
<dbReference type="Pfam" id="PF13233">
    <property type="entry name" value="Complex1_LYR_2"/>
    <property type="match status" value="1"/>
</dbReference>
<keyword evidence="6" id="KW-0249">Electron transport</keyword>
<gene>
    <name evidence="9" type="primary">SPOSA6832_03511</name>
</gene>
<evidence type="ECO:0000256" key="4">
    <source>
        <dbReference type="ARBA" id="ARBA00022660"/>
    </source>
</evidence>
<evidence type="ECO:0000256" key="3">
    <source>
        <dbReference type="ARBA" id="ARBA00022448"/>
    </source>
</evidence>
<keyword evidence="3" id="KW-0813">Transport</keyword>
<organism evidence="9 10">
    <name type="scientific">Sporidiobolus salmonicolor</name>
    <name type="common">Yeast-like fungus</name>
    <name type="synonym">Sporobolomyces salmonicolor</name>
    <dbReference type="NCBI Taxonomy" id="5005"/>
    <lineage>
        <taxon>Eukaryota</taxon>
        <taxon>Fungi</taxon>
        <taxon>Dikarya</taxon>
        <taxon>Basidiomycota</taxon>
        <taxon>Pucciniomycotina</taxon>
        <taxon>Microbotryomycetes</taxon>
        <taxon>Sporidiobolales</taxon>
        <taxon>Sporidiobolaceae</taxon>
        <taxon>Sporobolomyces</taxon>
    </lineage>
</organism>
<dbReference type="GO" id="GO:0045271">
    <property type="term" value="C:respiratory chain complex I"/>
    <property type="evidence" value="ECO:0007669"/>
    <property type="project" value="InterPro"/>
</dbReference>
<evidence type="ECO:0000313" key="9">
    <source>
        <dbReference type="EMBL" id="CEQ41761.1"/>
    </source>
</evidence>
<reference evidence="10" key="1">
    <citation type="submission" date="2015-02" db="EMBL/GenBank/DDBJ databases">
        <authorList>
            <person name="Gon?alves P."/>
        </authorList>
    </citation>
    <scope>NUCLEOTIDE SEQUENCE [LARGE SCALE GENOMIC DNA]</scope>
</reference>
<keyword evidence="5" id="KW-0999">Mitochondrion inner membrane</keyword>
<evidence type="ECO:0000256" key="8">
    <source>
        <dbReference type="ARBA" id="ARBA00023136"/>
    </source>
</evidence>
<keyword evidence="7" id="KW-0496">Mitochondrion</keyword>
<evidence type="ECO:0000256" key="2">
    <source>
        <dbReference type="ARBA" id="ARBA00009508"/>
    </source>
</evidence>
<evidence type="ECO:0000256" key="5">
    <source>
        <dbReference type="ARBA" id="ARBA00022792"/>
    </source>
</evidence>
<proteinExistence type="inferred from homology"/>
<dbReference type="Proteomes" id="UP000243876">
    <property type="component" value="Unassembled WGS sequence"/>
</dbReference>
<dbReference type="AlphaFoldDB" id="A0A0D6EPH5"/>
<evidence type="ECO:0000313" key="10">
    <source>
        <dbReference type="Proteomes" id="UP000243876"/>
    </source>
</evidence>
<evidence type="ECO:0000256" key="7">
    <source>
        <dbReference type="ARBA" id="ARBA00023128"/>
    </source>
</evidence>
<evidence type="ECO:0000256" key="6">
    <source>
        <dbReference type="ARBA" id="ARBA00022982"/>
    </source>
</evidence>
<dbReference type="GO" id="GO:0006979">
    <property type="term" value="P:response to oxidative stress"/>
    <property type="evidence" value="ECO:0007669"/>
    <property type="project" value="TreeGrafter"/>
</dbReference>
<dbReference type="InterPro" id="IPR016488">
    <property type="entry name" value="NADH_Ub_cplx-1_asu_su-6"/>
</dbReference>
<keyword evidence="10" id="KW-1185">Reference proteome</keyword>
<dbReference type="EMBL" id="CENE01000017">
    <property type="protein sequence ID" value="CEQ41761.1"/>
    <property type="molecule type" value="Genomic_DNA"/>
</dbReference>
<dbReference type="PANTHER" id="PTHR12964:SF0">
    <property type="entry name" value="NADH DEHYDROGENASE [UBIQUINONE] 1 ALPHA SUBCOMPLEX SUBUNIT 6"/>
    <property type="match status" value="1"/>
</dbReference>
<dbReference type="OrthoDB" id="14535at2759"/>
<keyword evidence="4" id="KW-0679">Respiratory chain</keyword>
<dbReference type="GO" id="GO:0005743">
    <property type="term" value="C:mitochondrial inner membrane"/>
    <property type="evidence" value="ECO:0007669"/>
    <property type="project" value="UniProtKB-SubCell"/>
</dbReference>
<evidence type="ECO:0000256" key="1">
    <source>
        <dbReference type="ARBA" id="ARBA00004443"/>
    </source>
</evidence>
<keyword evidence="8" id="KW-0472">Membrane</keyword>